<accession>A0A2P6PIU0</accession>
<comment type="caution">
    <text evidence="2">The sequence shown here is derived from an EMBL/GenBank/DDBJ whole genome shotgun (WGS) entry which is preliminary data.</text>
</comment>
<dbReference type="EMBL" id="PDCK01000045">
    <property type="protein sequence ID" value="PRQ21852.1"/>
    <property type="molecule type" value="Genomic_DNA"/>
</dbReference>
<evidence type="ECO:0000313" key="2">
    <source>
        <dbReference type="EMBL" id="PRQ21852.1"/>
    </source>
</evidence>
<sequence length="70" mass="7272">MAIAAATMALARPTSTALPTTTHRANRPNGSSLLSLFVIHLLLLQNLQELSFSSSSPAAVCAMASKKSFG</sequence>
<organism evidence="2 3">
    <name type="scientific">Rosa chinensis</name>
    <name type="common">China rose</name>
    <dbReference type="NCBI Taxonomy" id="74649"/>
    <lineage>
        <taxon>Eukaryota</taxon>
        <taxon>Viridiplantae</taxon>
        <taxon>Streptophyta</taxon>
        <taxon>Embryophyta</taxon>
        <taxon>Tracheophyta</taxon>
        <taxon>Spermatophyta</taxon>
        <taxon>Magnoliopsida</taxon>
        <taxon>eudicotyledons</taxon>
        <taxon>Gunneridae</taxon>
        <taxon>Pentapetalae</taxon>
        <taxon>rosids</taxon>
        <taxon>fabids</taxon>
        <taxon>Rosales</taxon>
        <taxon>Rosaceae</taxon>
        <taxon>Rosoideae</taxon>
        <taxon>Rosoideae incertae sedis</taxon>
        <taxon>Rosa</taxon>
    </lineage>
</organism>
<dbReference type="AlphaFoldDB" id="A0A2P6PIU0"/>
<evidence type="ECO:0000256" key="1">
    <source>
        <dbReference type="SAM" id="MobiDB-lite"/>
    </source>
</evidence>
<gene>
    <name evidence="2" type="ORF">RchiOBHm_Chr7g0243811</name>
</gene>
<name>A0A2P6PIU0_ROSCH</name>
<dbReference type="Proteomes" id="UP000238479">
    <property type="component" value="Chromosome 7"/>
</dbReference>
<proteinExistence type="predicted"/>
<reference evidence="2 3" key="1">
    <citation type="journal article" date="2018" name="Nat. Genet.">
        <title>The Rosa genome provides new insights in the design of modern roses.</title>
        <authorList>
            <person name="Bendahmane M."/>
        </authorList>
    </citation>
    <scope>NUCLEOTIDE SEQUENCE [LARGE SCALE GENOMIC DNA]</scope>
    <source>
        <strain evidence="3">cv. Old Blush</strain>
    </source>
</reference>
<protein>
    <submittedName>
        <fullName evidence="2">Uncharacterized protein</fullName>
    </submittedName>
</protein>
<feature type="compositionally biased region" description="Polar residues" evidence="1">
    <location>
        <begin position="13"/>
        <end position="23"/>
    </location>
</feature>
<feature type="region of interest" description="Disordered" evidence="1">
    <location>
        <begin position="6"/>
        <end position="25"/>
    </location>
</feature>
<keyword evidence="3" id="KW-1185">Reference proteome</keyword>
<dbReference type="Gramene" id="PRQ21852">
    <property type="protein sequence ID" value="PRQ21852"/>
    <property type="gene ID" value="RchiOBHm_Chr7g0243811"/>
</dbReference>
<evidence type="ECO:0000313" key="3">
    <source>
        <dbReference type="Proteomes" id="UP000238479"/>
    </source>
</evidence>